<reference evidence="4" key="1">
    <citation type="journal article" date="2019" name="Int. J. Syst. Evol. Microbiol.">
        <title>The Global Catalogue of Microorganisms (GCM) 10K type strain sequencing project: providing services to taxonomists for standard genome sequencing and annotation.</title>
        <authorList>
            <consortium name="The Broad Institute Genomics Platform"/>
            <consortium name="The Broad Institute Genome Sequencing Center for Infectious Disease"/>
            <person name="Wu L."/>
            <person name="Ma J."/>
        </authorList>
    </citation>
    <scope>NUCLEOTIDE SEQUENCE [LARGE SCALE GENOMIC DNA]</scope>
    <source>
        <strain evidence="4">JCM 9371</strain>
    </source>
</reference>
<sequence>MRSPRALIPLLSVCAAAAIVTAAGTGAAIDGLSGSGPAHADGAARETPEATVTATTWNVCGAPEAGCPLGARPAELAGRIVQQLAGTEVGGRRVKPNAVFLQEVCDGQVQALRKAAQFRGWTWAFAPSASGPACADGQGRPGVAVGTRARLTGVRQTRLASPAGRGRVALCGDVASWSTRVCAAQLSPASEDPRGEWRRKQARALAGAAGAGSRAVIGGDLVDGPASTVLNPLYQGFSECDQGTVPSRTGAGTLQNGRGDTVEKADYLFTSTAVSVSCGVPAAPVRASDHRPLSAVIRFA</sequence>
<comment type="caution">
    <text evidence="3">The sequence shown here is derived from an EMBL/GenBank/DDBJ whole genome shotgun (WGS) entry which is preliminary data.</text>
</comment>
<dbReference type="InterPro" id="IPR036691">
    <property type="entry name" value="Endo/exonu/phosph_ase_sf"/>
</dbReference>
<feature type="chain" id="PRO_5046400441" evidence="1">
    <location>
        <begin position="23"/>
        <end position="300"/>
    </location>
</feature>
<dbReference type="Pfam" id="PF03372">
    <property type="entry name" value="Exo_endo_phos"/>
    <property type="match status" value="1"/>
</dbReference>
<dbReference type="RefSeq" id="WP_131760178.1">
    <property type="nucleotide sequence ID" value="NZ_CAACUY010000105.1"/>
</dbReference>
<evidence type="ECO:0000313" key="4">
    <source>
        <dbReference type="Proteomes" id="UP001597063"/>
    </source>
</evidence>
<protein>
    <submittedName>
        <fullName evidence="3">Endonuclease/exonuclease/phosphatase family protein</fullName>
    </submittedName>
</protein>
<dbReference type="Proteomes" id="UP001597063">
    <property type="component" value="Unassembled WGS sequence"/>
</dbReference>
<organism evidence="3 4">
    <name type="scientific">Actinomadura fibrosa</name>
    <dbReference type="NCBI Taxonomy" id="111802"/>
    <lineage>
        <taxon>Bacteria</taxon>
        <taxon>Bacillati</taxon>
        <taxon>Actinomycetota</taxon>
        <taxon>Actinomycetes</taxon>
        <taxon>Streptosporangiales</taxon>
        <taxon>Thermomonosporaceae</taxon>
        <taxon>Actinomadura</taxon>
    </lineage>
</organism>
<dbReference type="InterPro" id="IPR005135">
    <property type="entry name" value="Endo/exonuclease/phosphatase"/>
</dbReference>
<feature type="domain" description="Endonuclease/exonuclease/phosphatase" evidence="2">
    <location>
        <begin position="56"/>
        <end position="290"/>
    </location>
</feature>
<dbReference type="Gene3D" id="3.60.10.10">
    <property type="entry name" value="Endonuclease/exonuclease/phosphatase"/>
    <property type="match status" value="1"/>
</dbReference>
<keyword evidence="3" id="KW-0378">Hydrolase</keyword>
<dbReference type="SUPFAM" id="SSF56219">
    <property type="entry name" value="DNase I-like"/>
    <property type="match status" value="1"/>
</dbReference>
<feature type="signal peptide" evidence="1">
    <location>
        <begin position="1"/>
        <end position="22"/>
    </location>
</feature>
<name>A0ABW2XE55_9ACTN</name>
<gene>
    <name evidence="3" type="ORF">ACFQZM_04865</name>
</gene>
<evidence type="ECO:0000256" key="1">
    <source>
        <dbReference type="SAM" id="SignalP"/>
    </source>
</evidence>
<keyword evidence="1" id="KW-0732">Signal</keyword>
<evidence type="ECO:0000259" key="2">
    <source>
        <dbReference type="Pfam" id="PF03372"/>
    </source>
</evidence>
<dbReference type="EMBL" id="JBHTGP010000003">
    <property type="protein sequence ID" value="MFD0683818.1"/>
    <property type="molecule type" value="Genomic_DNA"/>
</dbReference>
<dbReference type="GO" id="GO:0004519">
    <property type="term" value="F:endonuclease activity"/>
    <property type="evidence" value="ECO:0007669"/>
    <property type="project" value="UniProtKB-KW"/>
</dbReference>
<evidence type="ECO:0000313" key="3">
    <source>
        <dbReference type="EMBL" id="MFD0683818.1"/>
    </source>
</evidence>
<keyword evidence="3" id="KW-0255">Endonuclease</keyword>
<proteinExistence type="predicted"/>
<keyword evidence="3" id="KW-0540">Nuclease</keyword>
<keyword evidence="4" id="KW-1185">Reference proteome</keyword>
<accession>A0ABW2XE55</accession>